<dbReference type="Pfam" id="PF00295">
    <property type="entry name" value="Glyco_hydro_28"/>
    <property type="match status" value="1"/>
</dbReference>
<comment type="similarity">
    <text evidence="2 8">Belongs to the glycosyl hydrolase 28 family.</text>
</comment>
<keyword evidence="7" id="KW-0961">Cell wall biogenesis/degradation</keyword>
<feature type="compositionally biased region" description="Low complexity" evidence="9">
    <location>
        <begin position="75"/>
        <end position="87"/>
    </location>
</feature>
<accession>A0AAD8SVH6</accession>
<reference evidence="10" key="1">
    <citation type="submission" date="2023-07" db="EMBL/GenBank/DDBJ databases">
        <title>A chromosome-level genome assembly of Lolium multiflorum.</title>
        <authorList>
            <person name="Chen Y."/>
            <person name="Copetti D."/>
            <person name="Kolliker R."/>
            <person name="Studer B."/>
        </authorList>
    </citation>
    <scope>NUCLEOTIDE SEQUENCE</scope>
    <source>
        <strain evidence="10">02402/16</strain>
        <tissue evidence="10">Leaf</tissue>
    </source>
</reference>
<dbReference type="EMBL" id="JAUUTY010000003">
    <property type="protein sequence ID" value="KAK1664502.1"/>
    <property type="molecule type" value="Genomic_DNA"/>
</dbReference>
<protein>
    <recommendedName>
        <fullName evidence="12">Polygalacturonase</fullName>
    </recommendedName>
</protein>
<evidence type="ECO:0000256" key="1">
    <source>
        <dbReference type="ARBA" id="ARBA00004191"/>
    </source>
</evidence>
<dbReference type="SUPFAM" id="SSF51126">
    <property type="entry name" value="Pectin lyase-like"/>
    <property type="match status" value="1"/>
</dbReference>
<evidence type="ECO:0000256" key="7">
    <source>
        <dbReference type="ARBA" id="ARBA00023316"/>
    </source>
</evidence>
<keyword evidence="5 8" id="KW-0378">Hydrolase</keyword>
<dbReference type="AlphaFoldDB" id="A0AAD8SVH6"/>
<evidence type="ECO:0000313" key="10">
    <source>
        <dbReference type="EMBL" id="KAK1664502.1"/>
    </source>
</evidence>
<comment type="subcellular location">
    <subcellularLocation>
        <location evidence="1">Secreted</location>
        <location evidence="1">Cell wall</location>
    </subcellularLocation>
</comment>
<dbReference type="Proteomes" id="UP001231189">
    <property type="component" value="Unassembled WGS sequence"/>
</dbReference>
<evidence type="ECO:0000256" key="5">
    <source>
        <dbReference type="ARBA" id="ARBA00022801"/>
    </source>
</evidence>
<keyword evidence="6 8" id="KW-0326">Glycosidase</keyword>
<dbReference type="InterPro" id="IPR011050">
    <property type="entry name" value="Pectin_lyase_fold/virulence"/>
</dbReference>
<dbReference type="PANTHER" id="PTHR31375">
    <property type="match status" value="1"/>
</dbReference>
<dbReference type="GO" id="GO:0004650">
    <property type="term" value="F:polygalacturonase activity"/>
    <property type="evidence" value="ECO:0007669"/>
    <property type="project" value="InterPro"/>
</dbReference>
<evidence type="ECO:0000256" key="3">
    <source>
        <dbReference type="ARBA" id="ARBA00022512"/>
    </source>
</evidence>
<keyword evidence="4" id="KW-0964">Secreted</keyword>
<feature type="region of interest" description="Disordered" evidence="9">
    <location>
        <begin position="71"/>
        <end position="97"/>
    </location>
</feature>
<gene>
    <name evidence="10" type="ORF">QYE76_052661</name>
</gene>
<keyword evidence="3" id="KW-0134">Cell wall</keyword>
<dbReference type="GO" id="GO:0071555">
    <property type="term" value="P:cell wall organization"/>
    <property type="evidence" value="ECO:0007669"/>
    <property type="project" value="UniProtKB-KW"/>
</dbReference>
<evidence type="ECO:0000256" key="4">
    <source>
        <dbReference type="ARBA" id="ARBA00022525"/>
    </source>
</evidence>
<evidence type="ECO:0000256" key="8">
    <source>
        <dbReference type="RuleBase" id="RU361169"/>
    </source>
</evidence>
<evidence type="ECO:0000256" key="2">
    <source>
        <dbReference type="ARBA" id="ARBA00008834"/>
    </source>
</evidence>
<evidence type="ECO:0008006" key="12">
    <source>
        <dbReference type="Google" id="ProtNLM"/>
    </source>
</evidence>
<dbReference type="Gene3D" id="2.160.20.10">
    <property type="entry name" value="Single-stranded right-handed beta-helix, Pectin lyase-like"/>
    <property type="match status" value="1"/>
</dbReference>
<evidence type="ECO:0000313" key="11">
    <source>
        <dbReference type="Proteomes" id="UP001231189"/>
    </source>
</evidence>
<organism evidence="10 11">
    <name type="scientific">Lolium multiflorum</name>
    <name type="common">Italian ryegrass</name>
    <name type="synonym">Lolium perenne subsp. multiflorum</name>
    <dbReference type="NCBI Taxonomy" id="4521"/>
    <lineage>
        <taxon>Eukaryota</taxon>
        <taxon>Viridiplantae</taxon>
        <taxon>Streptophyta</taxon>
        <taxon>Embryophyta</taxon>
        <taxon>Tracheophyta</taxon>
        <taxon>Spermatophyta</taxon>
        <taxon>Magnoliopsida</taxon>
        <taxon>Liliopsida</taxon>
        <taxon>Poales</taxon>
        <taxon>Poaceae</taxon>
        <taxon>BOP clade</taxon>
        <taxon>Pooideae</taxon>
        <taxon>Poodae</taxon>
        <taxon>Poeae</taxon>
        <taxon>Poeae Chloroplast Group 2 (Poeae type)</taxon>
        <taxon>Loliodinae</taxon>
        <taxon>Loliinae</taxon>
        <taxon>Lolium</taxon>
    </lineage>
</organism>
<dbReference type="GO" id="GO:0005975">
    <property type="term" value="P:carbohydrate metabolic process"/>
    <property type="evidence" value="ECO:0007669"/>
    <property type="project" value="InterPro"/>
</dbReference>
<comment type="caution">
    <text evidence="10">The sequence shown here is derived from an EMBL/GenBank/DDBJ whole genome shotgun (WGS) entry which is preliminary data.</text>
</comment>
<name>A0AAD8SVH6_LOLMU</name>
<dbReference type="InterPro" id="IPR000743">
    <property type="entry name" value="Glyco_hydro_28"/>
</dbReference>
<sequence>MDAVRNPIIIDQYYCLTKSCENATTAVFVSDITYAGIRGTYDVRGPPIHFGCSDAVPCTNITLSGSSYCRPPATPSTTHSAGTSTATPPRPPCRRWRASWRACPGTSRTAAV</sequence>
<proteinExistence type="inferred from homology"/>
<keyword evidence="11" id="KW-1185">Reference proteome</keyword>
<evidence type="ECO:0000256" key="9">
    <source>
        <dbReference type="SAM" id="MobiDB-lite"/>
    </source>
</evidence>
<dbReference type="InterPro" id="IPR012334">
    <property type="entry name" value="Pectin_lyas_fold"/>
</dbReference>
<evidence type="ECO:0000256" key="6">
    <source>
        <dbReference type="ARBA" id="ARBA00023295"/>
    </source>
</evidence>